<dbReference type="Gene3D" id="3.40.50.150">
    <property type="entry name" value="Vaccinia Virus protein VP39"/>
    <property type="match status" value="1"/>
</dbReference>
<keyword evidence="1" id="KW-0698">rRNA processing</keyword>
<comment type="subunit">
    <text evidence="1">Monomer.</text>
</comment>
<dbReference type="GO" id="GO:0005829">
    <property type="term" value="C:cytosol"/>
    <property type="evidence" value="ECO:0007669"/>
    <property type="project" value="TreeGrafter"/>
</dbReference>
<evidence type="ECO:0000313" key="2">
    <source>
        <dbReference type="EMBL" id="MBS7823858.1"/>
    </source>
</evidence>
<dbReference type="PANTHER" id="PTHR37426">
    <property type="entry name" value="RIBOSOMAL RNA LARGE SUBUNIT METHYLTRANSFERASE J"/>
    <property type="match status" value="1"/>
</dbReference>
<comment type="function">
    <text evidence="1">Specifically methylates the adenine in position 2030 of 23S rRNA.</text>
</comment>
<comment type="similarity">
    <text evidence="1">Belongs to the RlmJ family.</text>
</comment>
<dbReference type="HAMAP" id="MF_00934">
    <property type="entry name" value="23SrRNA_methyltr_J"/>
    <property type="match status" value="1"/>
</dbReference>
<comment type="catalytic activity">
    <reaction evidence="1">
        <text>adenosine(2030) in 23S rRNA + S-adenosyl-L-methionine = N(6)-methyladenosine(2030) in 23S rRNA + S-adenosyl-L-homocysteine + H(+)</text>
        <dbReference type="Rhea" id="RHEA:43736"/>
        <dbReference type="Rhea" id="RHEA-COMP:10668"/>
        <dbReference type="Rhea" id="RHEA-COMP:10669"/>
        <dbReference type="ChEBI" id="CHEBI:15378"/>
        <dbReference type="ChEBI" id="CHEBI:57856"/>
        <dbReference type="ChEBI" id="CHEBI:59789"/>
        <dbReference type="ChEBI" id="CHEBI:74411"/>
        <dbReference type="ChEBI" id="CHEBI:74449"/>
        <dbReference type="EC" id="2.1.1.266"/>
    </reaction>
</comment>
<keyword evidence="1" id="KW-0489">Methyltransferase</keyword>
<feature type="binding site" evidence="1">
    <location>
        <position position="164"/>
    </location>
    <ligand>
        <name>S-adenosyl-L-methionine</name>
        <dbReference type="ChEBI" id="CHEBI:59789"/>
    </ligand>
</feature>
<sequence>MLSYRHGFHAGNHADALKHFVLFSVLNYYNQKDKPYWYIDTHSGAGLYDTHHPFAEKTGEYEAGIGTLQQADDLPKALDDFLLFINQFQTGKKRFYPGSPVIAQKLVRSTDRMKLFELHSTDSEILINNMKGQGVKYQVGITDGFKGLIGLLPPSSRRAVVLIDPPYEDKKDYQTVIKTLQEAHERFSTGCYMVWYPLLPRNESLNLPNKLERLFKDNYLNVTLSVTEPEGDQFGMFGSGMFIVNPPYTLKKELESVLPALVKHLGIDRGATSTLDYKIP</sequence>
<dbReference type="Pfam" id="PF04378">
    <property type="entry name" value="RsmJ"/>
    <property type="match status" value="1"/>
</dbReference>
<protein>
    <recommendedName>
        <fullName evidence="1">Ribosomal RNA large subunit methyltransferase J</fullName>
        <ecNumber evidence="1">2.1.1.266</ecNumber>
    </recommendedName>
    <alternativeName>
        <fullName evidence="1">23S rRNA (adenine(2030)-N6)-methyltransferase</fullName>
    </alternativeName>
    <alternativeName>
        <fullName evidence="1">23S rRNA m6A2030 methyltransferase</fullName>
    </alternativeName>
</protein>
<dbReference type="RefSeq" id="WP_213403300.1">
    <property type="nucleotide sequence ID" value="NZ_JAGIBT010000001.1"/>
</dbReference>
<name>A0AB35BV45_9GAMM</name>
<comment type="caution">
    <text evidence="2">The sequence shown here is derived from an EMBL/GenBank/DDBJ whole genome shotgun (WGS) entry which is preliminary data.</text>
</comment>
<feature type="binding site" evidence="1">
    <location>
        <position position="19"/>
    </location>
    <ligand>
        <name>S-adenosyl-L-methionine</name>
        <dbReference type="ChEBI" id="CHEBI:59789"/>
    </ligand>
</feature>
<feature type="site" description="Interaction with substrate rRNA" evidence="1">
    <location>
        <position position="4"/>
    </location>
</feature>
<dbReference type="GO" id="GO:0036307">
    <property type="term" value="F:23S rRNA (adenine(2030)-N(6))-methyltransferase activity"/>
    <property type="evidence" value="ECO:0007669"/>
    <property type="project" value="UniProtKB-UniRule"/>
</dbReference>
<dbReference type="AlphaFoldDB" id="A0AB35BV45"/>
<dbReference type="PANTHER" id="PTHR37426:SF1">
    <property type="entry name" value="RIBOSOMAL RNA LARGE SUBUNIT METHYLTRANSFERASE J"/>
    <property type="match status" value="1"/>
</dbReference>
<feature type="binding site" evidence="1">
    <location>
        <begin position="143"/>
        <end position="144"/>
    </location>
    <ligand>
        <name>S-adenosyl-L-methionine</name>
        <dbReference type="ChEBI" id="CHEBI:59789"/>
    </ligand>
</feature>
<gene>
    <name evidence="1" type="primary">rlmJ</name>
    <name evidence="2" type="ORF">J7561_01415</name>
</gene>
<evidence type="ECO:0000313" key="3">
    <source>
        <dbReference type="Proteomes" id="UP000680020"/>
    </source>
</evidence>
<feature type="binding site" evidence="1">
    <location>
        <position position="117"/>
    </location>
    <ligand>
        <name>S-adenosyl-L-methionine</name>
        <dbReference type="ChEBI" id="CHEBI:59789"/>
    </ligand>
</feature>
<proteinExistence type="inferred from homology"/>
<feature type="active site" description="Proton acceptor" evidence="1">
    <location>
        <position position="164"/>
    </location>
</feature>
<dbReference type="InterPro" id="IPR007473">
    <property type="entry name" value="RlmJ"/>
</dbReference>
<dbReference type="EMBL" id="JAGIBU010000001">
    <property type="protein sequence ID" value="MBS7823858.1"/>
    <property type="molecule type" value="Genomic_DNA"/>
</dbReference>
<reference evidence="2" key="1">
    <citation type="submission" date="2021-03" db="EMBL/GenBank/DDBJ databases">
        <title>Identification and antibiotic profiling of Wohlfahrtiimonas chitiniclastica, an underestimated human pathogen.</title>
        <authorList>
            <person name="Kopf A."/>
            <person name="Bunk B."/>
            <person name="Coldewey S."/>
            <person name="Gunzer F."/>
            <person name="Riedel T."/>
            <person name="Schroettner P."/>
        </authorList>
    </citation>
    <scope>NUCLEOTIDE SEQUENCE</scope>
    <source>
        <strain evidence="2">DSM 100917</strain>
    </source>
</reference>
<evidence type="ECO:0000256" key="1">
    <source>
        <dbReference type="HAMAP-Rule" id="MF_00934"/>
    </source>
</evidence>
<dbReference type="InterPro" id="IPR029063">
    <property type="entry name" value="SAM-dependent_MTases_sf"/>
</dbReference>
<feature type="binding site" evidence="1">
    <location>
        <position position="42"/>
    </location>
    <ligand>
        <name>S-adenosyl-L-methionine</name>
        <dbReference type="ChEBI" id="CHEBI:59789"/>
    </ligand>
</feature>
<dbReference type="GO" id="GO:0070475">
    <property type="term" value="P:rRNA base methylation"/>
    <property type="evidence" value="ECO:0007669"/>
    <property type="project" value="UniProtKB-UniRule"/>
</dbReference>
<organism evidence="2 3">
    <name type="scientific">Wohlfahrtiimonas chitiniclastica</name>
    <dbReference type="NCBI Taxonomy" id="400946"/>
    <lineage>
        <taxon>Bacteria</taxon>
        <taxon>Pseudomonadati</taxon>
        <taxon>Pseudomonadota</taxon>
        <taxon>Gammaproteobacteria</taxon>
        <taxon>Cardiobacteriales</taxon>
        <taxon>Ignatzschineriaceae</taxon>
        <taxon>Wohlfahrtiimonas</taxon>
    </lineage>
</organism>
<keyword evidence="1" id="KW-0694">RNA-binding</keyword>
<dbReference type="EC" id="2.1.1.266" evidence="1"/>
<keyword evidence="1" id="KW-0808">Transferase</keyword>
<feature type="binding site" evidence="1">
    <location>
        <position position="99"/>
    </location>
    <ligand>
        <name>S-adenosyl-L-methionine</name>
        <dbReference type="ChEBI" id="CHEBI:59789"/>
    </ligand>
</feature>
<dbReference type="Proteomes" id="UP000680020">
    <property type="component" value="Unassembled WGS sequence"/>
</dbReference>
<dbReference type="SUPFAM" id="SSF53335">
    <property type="entry name" value="S-adenosyl-L-methionine-dependent methyltransferases"/>
    <property type="match status" value="1"/>
</dbReference>
<dbReference type="GO" id="GO:0003723">
    <property type="term" value="F:RNA binding"/>
    <property type="evidence" value="ECO:0007669"/>
    <property type="project" value="UniProtKB-UniRule"/>
</dbReference>
<accession>A0AB35BV45</accession>
<keyword evidence="1" id="KW-0949">S-adenosyl-L-methionine</keyword>